<evidence type="ECO:0000256" key="2">
    <source>
        <dbReference type="ARBA" id="ARBA00022679"/>
    </source>
</evidence>
<name>A0A151JKN9_9VIBR</name>
<dbReference type="GO" id="GO:0046820">
    <property type="term" value="F:4-amino-4-deoxychorismate synthase activity"/>
    <property type="evidence" value="ECO:0007669"/>
    <property type="project" value="UniProtKB-EC"/>
</dbReference>
<dbReference type="AlphaFoldDB" id="A0A151JKN9"/>
<dbReference type="InterPro" id="IPR006805">
    <property type="entry name" value="Anth_synth_I_N"/>
</dbReference>
<dbReference type="NCBIfam" id="NF012009">
    <property type="entry name" value="PRK15465.1"/>
    <property type="match status" value="1"/>
</dbReference>
<evidence type="ECO:0000259" key="3">
    <source>
        <dbReference type="Pfam" id="PF00425"/>
    </source>
</evidence>
<feature type="domain" description="Chorismate-utilising enzyme C-terminal" evidence="3">
    <location>
        <begin position="204"/>
        <end position="457"/>
    </location>
</feature>
<dbReference type="Pfam" id="PF00425">
    <property type="entry name" value="Chorismate_bind"/>
    <property type="match status" value="1"/>
</dbReference>
<dbReference type="PANTHER" id="PTHR11236">
    <property type="entry name" value="AMINOBENZOATE/ANTHRANILATE SYNTHASE"/>
    <property type="match status" value="1"/>
</dbReference>
<dbReference type="Gene3D" id="3.60.120.10">
    <property type="entry name" value="Anthranilate synthase"/>
    <property type="match status" value="1"/>
</dbReference>
<evidence type="ECO:0000256" key="1">
    <source>
        <dbReference type="ARBA" id="ARBA00013139"/>
    </source>
</evidence>
<accession>A0A151JKN9</accession>
<evidence type="ECO:0000313" key="6">
    <source>
        <dbReference type="Proteomes" id="UP000075349"/>
    </source>
</evidence>
<dbReference type="EMBL" id="LOMK01000001">
    <property type="protein sequence ID" value="KYN26369.1"/>
    <property type="molecule type" value="Genomic_DNA"/>
</dbReference>
<evidence type="ECO:0000259" key="4">
    <source>
        <dbReference type="Pfam" id="PF04715"/>
    </source>
</evidence>
<dbReference type="InterPro" id="IPR015890">
    <property type="entry name" value="Chorismate_C"/>
</dbReference>
<sequence length="466" mass="52182">MQQSNSLSQIKQMNNSDINTIAVKALRYQSDLAQSLFSPIQHLPWAMLLRSASETHIDSRFDILVANPLATLQTEGRQTVVCIDGETRYYEDDPFALLDRYQSELLPALRFDADLPFIGGALGYFSYDLGRRIEQMPTLASQDITAPDMAVGLYSWALVVDHQTQTAQLVGVNPQAAWQWLSEQSAAKQTPFALRSAWHSNMSRDQYRSKFEQVQQYLLSGDCYQINLAQRFCAEYQGSEWQAYQKLEKSNQAPFSAFIRLQHAAILSVSPERFLQLKENVIETKPIKGTRPRSLDETQDKLAAQELASAEKDQAENLMIVDLLRNDIGRVAQPGSVHVPKLFDIESFPAVHHLVSTIRAKLNSPYTAADLLRACFPGGSITGAPKIRAMEIIEELEPHRRSAYCGSIGYLSRHGHMDTSITIRTLVAEQGKLYAWAGGGVVADSQCEAEYQETLDKLGKILPILE</sequence>
<dbReference type="PRINTS" id="PR00095">
    <property type="entry name" value="ANTSNTHASEI"/>
</dbReference>
<dbReference type="InterPro" id="IPR005801">
    <property type="entry name" value="ADC_synthase"/>
</dbReference>
<dbReference type="InterPro" id="IPR005802">
    <property type="entry name" value="ADC_synth_comp_1"/>
</dbReference>
<dbReference type="GO" id="GO:0000162">
    <property type="term" value="P:L-tryptophan biosynthetic process"/>
    <property type="evidence" value="ECO:0007669"/>
    <property type="project" value="TreeGrafter"/>
</dbReference>
<dbReference type="Proteomes" id="UP000075349">
    <property type="component" value="Unassembled WGS sequence"/>
</dbReference>
<reference evidence="6" key="1">
    <citation type="submission" date="2015-12" db="EMBL/GenBank/DDBJ databases">
        <authorList>
            <person name="Tarr C.L."/>
            <person name="Gladney L.M."/>
        </authorList>
    </citation>
    <scope>NUCLEOTIDE SEQUENCE [LARGE SCALE GENOMIC DNA]</scope>
    <source>
        <strain evidence="6">2756-81</strain>
    </source>
</reference>
<dbReference type="NCBIfam" id="TIGR00553">
    <property type="entry name" value="pabB"/>
    <property type="match status" value="1"/>
</dbReference>
<dbReference type="PANTHER" id="PTHR11236:SF50">
    <property type="entry name" value="AMINODEOXYCHORISMATE SYNTHASE COMPONENT 1"/>
    <property type="match status" value="1"/>
</dbReference>
<feature type="domain" description="Anthranilate synthase component I N-terminal" evidence="4">
    <location>
        <begin position="35"/>
        <end position="167"/>
    </location>
</feature>
<gene>
    <name evidence="5" type="primary">pabB</name>
    <name evidence="5" type="ORF">AUQ44_15095</name>
</gene>
<organism evidence="5 6">
    <name type="scientific">Vibrio cidicii</name>
    <dbReference type="NCBI Taxonomy" id="1763883"/>
    <lineage>
        <taxon>Bacteria</taxon>
        <taxon>Pseudomonadati</taxon>
        <taxon>Pseudomonadota</taxon>
        <taxon>Gammaproteobacteria</taxon>
        <taxon>Vibrionales</taxon>
        <taxon>Vibrionaceae</taxon>
        <taxon>Vibrio</taxon>
    </lineage>
</organism>
<keyword evidence="2" id="KW-0808">Transferase</keyword>
<dbReference type="Pfam" id="PF04715">
    <property type="entry name" value="Anth_synt_I_N"/>
    <property type="match status" value="1"/>
</dbReference>
<proteinExistence type="predicted"/>
<dbReference type="EC" id="2.6.1.85" evidence="1"/>
<dbReference type="GO" id="GO:0009396">
    <property type="term" value="P:folic acid-containing compound biosynthetic process"/>
    <property type="evidence" value="ECO:0007669"/>
    <property type="project" value="InterPro"/>
</dbReference>
<dbReference type="InterPro" id="IPR019999">
    <property type="entry name" value="Anth_synth_I-like"/>
</dbReference>
<comment type="caution">
    <text evidence="5">The sequence shown here is derived from an EMBL/GenBank/DDBJ whole genome shotgun (WGS) entry which is preliminary data.</text>
</comment>
<evidence type="ECO:0000313" key="5">
    <source>
        <dbReference type="EMBL" id="KYN26369.1"/>
    </source>
</evidence>
<dbReference type="SUPFAM" id="SSF56322">
    <property type="entry name" value="ADC synthase"/>
    <property type="match status" value="1"/>
</dbReference>
<protein>
    <recommendedName>
        <fullName evidence="1">aminodeoxychorismate synthase</fullName>
        <ecNumber evidence="1">2.6.1.85</ecNumber>
    </recommendedName>
</protein>